<dbReference type="InterPro" id="IPR000608">
    <property type="entry name" value="UBC"/>
</dbReference>
<proteinExistence type="inferred from homology"/>
<dbReference type="Proteomes" id="UP000054408">
    <property type="component" value="Unassembled WGS sequence"/>
</dbReference>
<evidence type="ECO:0000256" key="5">
    <source>
        <dbReference type="ARBA" id="ARBA00022840"/>
    </source>
</evidence>
<dbReference type="OrthoDB" id="10069349at2759"/>
<protein>
    <recommendedName>
        <fullName evidence="1">E2 ubiquitin-conjugating enzyme</fullName>
        <ecNumber evidence="1">2.3.2.23</ecNumber>
    </recommendedName>
</protein>
<evidence type="ECO:0000256" key="2">
    <source>
        <dbReference type="ARBA" id="ARBA00022679"/>
    </source>
</evidence>
<dbReference type="Pfam" id="PF00179">
    <property type="entry name" value="UQ_con"/>
    <property type="match status" value="1"/>
</dbReference>
<dbReference type="RefSeq" id="XP_013762813.1">
    <property type="nucleotide sequence ID" value="XM_013907359.1"/>
</dbReference>
<accession>A0A0L0D8Q5</accession>
<evidence type="ECO:0000256" key="4">
    <source>
        <dbReference type="ARBA" id="ARBA00022786"/>
    </source>
</evidence>
<organism evidence="10 11">
    <name type="scientific">Thecamonas trahens ATCC 50062</name>
    <dbReference type="NCBI Taxonomy" id="461836"/>
    <lineage>
        <taxon>Eukaryota</taxon>
        <taxon>Apusozoa</taxon>
        <taxon>Apusomonadida</taxon>
        <taxon>Apusomonadidae</taxon>
        <taxon>Thecamonas</taxon>
    </lineage>
</organism>
<dbReference type="GeneID" id="25560342"/>
<dbReference type="EC" id="2.3.2.23" evidence="1"/>
<evidence type="ECO:0000256" key="1">
    <source>
        <dbReference type="ARBA" id="ARBA00012486"/>
    </source>
</evidence>
<evidence type="ECO:0000256" key="7">
    <source>
        <dbReference type="RuleBase" id="RU362109"/>
    </source>
</evidence>
<dbReference type="InterPro" id="IPR050113">
    <property type="entry name" value="Ub_conjugating_enzyme"/>
</dbReference>
<comment type="similarity">
    <text evidence="7">Belongs to the ubiquitin-conjugating enzyme family.</text>
</comment>
<dbReference type="SMART" id="SM00212">
    <property type="entry name" value="UBCc"/>
    <property type="match status" value="1"/>
</dbReference>
<dbReference type="STRING" id="461836.A0A0L0D8Q5"/>
<evidence type="ECO:0000256" key="8">
    <source>
        <dbReference type="SAM" id="MobiDB-lite"/>
    </source>
</evidence>
<feature type="active site" description="Glycyl thioester intermediate" evidence="6">
    <location>
        <position position="105"/>
    </location>
</feature>
<keyword evidence="2" id="KW-0808">Transferase</keyword>
<dbReference type="InterPro" id="IPR016135">
    <property type="entry name" value="UBQ-conjugating_enzyme/RWD"/>
</dbReference>
<evidence type="ECO:0000256" key="6">
    <source>
        <dbReference type="PROSITE-ProRule" id="PRU10133"/>
    </source>
</evidence>
<dbReference type="CDD" id="cd23804">
    <property type="entry name" value="UBCc_UBE2S"/>
    <property type="match status" value="1"/>
</dbReference>
<dbReference type="InterPro" id="IPR023313">
    <property type="entry name" value="UBQ-conjugating_AS"/>
</dbReference>
<keyword evidence="11" id="KW-1185">Reference proteome</keyword>
<dbReference type="PROSITE" id="PS00183">
    <property type="entry name" value="UBC_1"/>
    <property type="match status" value="1"/>
</dbReference>
<dbReference type="AlphaFoldDB" id="A0A0L0D8Q5"/>
<reference evidence="10 11" key="1">
    <citation type="submission" date="2010-05" db="EMBL/GenBank/DDBJ databases">
        <title>The Genome Sequence of Thecamonas trahens ATCC 50062.</title>
        <authorList>
            <consortium name="The Broad Institute Genome Sequencing Platform"/>
            <person name="Russ C."/>
            <person name="Cuomo C."/>
            <person name="Shea T."/>
            <person name="Young S.K."/>
            <person name="Zeng Q."/>
            <person name="Koehrsen M."/>
            <person name="Haas B."/>
            <person name="Borodovsky M."/>
            <person name="Guigo R."/>
            <person name="Alvarado L."/>
            <person name="Berlin A."/>
            <person name="Bochicchio J."/>
            <person name="Borenstein D."/>
            <person name="Chapman S."/>
            <person name="Chen Z."/>
            <person name="Freedman E."/>
            <person name="Gellesch M."/>
            <person name="Goldberg J."/>
            <person name="Griggs A."/>
            <person name="Gujja S."/>
            <person name="Heilman E."/>
            <person name="Heiman D."/>
            <person name="Hepburn T."/>
            <person name="Howarth C."/>
            <person name="Jen D."/>
            <person name="Larson L."/>
            <person name="Mehta T."/>
            <person name="Park D."/>
            <person name="Pearson M."/>
            <person name="Roberts A."/>
            <person name="Saif S."/>
            <person name="Shenoy N."/>
            <person name="Sisk P."/>
            <person name="Stolte C."/>
            <person name="Sykes S."/>
            <person name="Thomson T."/>
            <person name="Walk T."/>
            <person name="White J."/>
            <person name="Yandava C."/>
            <person name="Burger G."/>
            <person name="Gray M.W."/>
            <person name="Holland P.W.H."/>
            <person name="King N."/>
            <person name="Lang F.B.F."/>
            <person name="Roger A.J."/>
            <person name="Ruiz-Trillo I."/>
            <person name="Lander E."/>
            <person name="Nusbaum C."/>
        </authorList>
    </citation>
    <scope>NUCLEOTIDE SEQUENCE [LARGE SCALE GENOMIC DNA]</scope>
    <source>
        <strain evidence="10 11">ATCC 50062</strain>
    </source>
</reference>
<name>A0A0L0D8Q5_THETB</name>
<dbReference type="OMA" id="QPAKCGA"/>
<dbReference type="PANTHER" id="PTHR24067">
    <property type="entry name" value="UBIQUITIN-CONJUGATING ENZYME E2"/>
    <property type="match status" value="1"/>
</dbReference>
<evidence type="ECO:0000256" key="3">
    <source>
        <dbReference type="ARBA" id="ARBA00022741"/>
    </source>
</evidence>
<gene>
    <name evidence="10" type="ORF">AMSG_00539</name>
</gene>
<feature type="compositionally biased region" description="Basic residues" evidence="8">
    <location>
        <begin position="228"/>
        <end position="246"/>
    </location>
</feature>
<feature type="domain" description="UBC core" evidence="9">
    <location>
        <begin position="21"/>
        <end position="167"/>
    </location>
</feature>
<keyword evidence="5 7" id="KW-0067">ATP-binding</keyword>
<evidence type="ECO:0000259" key="9">
    <source>
        <dbReference type="PROSITE" id="PS50127"/>
    </source>
</evidence>
<sequence>MLGLGSMMMMQASTNENLPPAVMRRLVKELKAMKRSPPDGIELVIGEELSQVTADITGPEATPFEGGVFRVLLKLTCEFPAAPPAGFFLTNIFHPNVRPETGEICLNILKKDWKPDLGLRDVLLTIKSLMIFPNPESALNETAGKLMLEAFDEYASRARLMTSIHATPAAARGDSLAASKSQPVAAAEAAAGSVTTASTTLTDATNAPASTAPPSKIATKTAAAPKGVSKKKAKAGGKKKRGLKRL</sequence>
<dbReference type="GO" id="GO:0061631">
    <property type="term" value="F:ubiquitin conjugating enzyme activity"/>
    <property type="evidence" value="ECO:0007669"/>
    <property type="project" value="UniProtKB-EC"/>
</dbReference>
<evidence type="ECO:0000313" key="11">
    <source>
        <dbReference type="Proteomes" id="UP000054408"/>
    </source>
</evidence>
<dbReference type="PROSITE" id="PS50127">
    <property type="entry name" value="UBC_2"/>
    <property type="match status" value="1"/>
</dbReference>
<dbReference type="SUPFAM" id="SSF54495">
    <property type="entry name" value="UBC-like"/>
    <property type="match status" value="1"/>
</dbReference>
<keyword evidence="4 7" id="KW-0833">Ubl conjugation pathway</keyword>
<dbReference type="FunFam" id="3.10.110.10:FF:000031">
    <property type="entry name" value="Ubiquitin-conjugating enzyme E2 22"/>
    <property type="match status" value="1"/>
</dbReference>
<feature type="compositionally biased region" description="Low complexity" evidence="8">
    <location>
        <begin position="192"/>
        <end position="215"/>
    </location>
</feature>
<dbReference type="EMBL" id="GL349434">
    <property type="protein sequence ID" value="KNC48762.1"/>
    <property type="molecule type" value="Genomic_DNA"/>
</dbReference>
<feature type="region of interest" description="Disordered" evidence="8">
    <location>
        <begin position="192"/>
        <end position="246"/>
    </location>
</feature>
<dbReference type="GO" id="GO:0005524">
    <property type="term" value="F:ATP binding"/>
    <property type="evidence" value="ECO:0007669"/>
    <property type="project" value="UniProtKB-UniRule"/>
</dbReference>
<evidence type="ECO:0000313" key="10">
    <source>
        <dbReference type="EMBL" id="KNC48762.1"/>
    </source>
</evidence>
<dbReference type="eggNOG" id="KOG0423">
    <property type="taxonomic scope" value="Eukaryota"/>
</dbReference>
<dbReference type="Gene3D" id="3.10.110.10">
    <property type="entry name" value="Ubiquitin Conjugating Enzyme"/>
    <property type="match status" value="1"/>
</dbReference>
<keyword evidence="3 7" id="KW-0547">Nucleotide-binding</keyword>